<dbReference type="RefSeq" id="WP_210118513.1">
    <property type="nucleotide sequence ID" value="NZ_CP054257.1"/>
</dbReference>
<keyword evidence="2" id="KW-0732">Signal</keyword>
<feature type="region of interest" description="Disordered" evidence="1">
    <location>
        <begin position="375"/>
        <end position="407"/>
    </location>
</feature>
<feature type="compositionally biased region" description="Polar residues" evidence="1">
    <location>
        <begin position="397"/>
        <end position="407"/>
    </location>
</feature>
<protein>
    <recommendedName>
        <fullName evidence="5">Lipoprotein</fullName>
    </recommendedName>
</protein>
<dbReference type="Proteomes" id="UP000671995">
    <property type="component" value="Chromosome"/>
</dbReference>
<proteinExistence type="predicted"/>
<feature type="compositionally biased region" description="Low complexity" evidence="1">
    <location>
        <begin position="377"/>
        <end position="392"/>
    </location>
</feature>
<reference evidence="3" key="1">
    <citation type="submission" date="2020-05" db="EMBL/GenBank/DDBJ databases">
        <authorList>
            <person name="Zeng H."/>
            <person name="Chan Y.K."/>
            <person name="Watt R.M."/>
        </authorList>
    </citation>
    <scope>NUCLEOTIDE SEQUENCE</scope>
    <source>
        <strain evidence="3">ATCC 700773</strain>
    </source>
</reference>
<feature type="chain" id="PRO_5037491704" description="Lipoprotein" evidence="2">
    <location>
        <begin position="22"/>
        <end position="407"/>
    </location>
</feature>
<reference evidence="3" key="2">
    <citation type="journal article" date="2021" name="Microbiol. Resour. Announc.">
        <title>Complete Genome Sequences of Three Human Oral Treponema parvum Isolates.</title>
        <authorList>
            <person name="Zeng H."/>
            <person name="Watt R.M."/>
        </authorList>
    </citation>
    <scope>NUCLEOTIDE SEQUENCE</scope>
    <source>
        <strain evidence="3">ATCC 700773</strain>
    </source>
</reference>
<gene>
    <name evidence="3" type="ORF">HRI96_05595</name>
</gene>
<evidence type="ECO:0000313" key="4">
    <source>
        <dbReference type="Proteomes" id="UP000671995"/>
    </source>
</evidence>
<organism evidence="3 4">
    <name type="scientific">Treponema parvum</name>
    <dbReference type="NCBI Taxonomy" id="138851"/>
    <lineage>
        <taxon>Bacteria</taxon>
        <taxon>Pseudomonadati</taxon>
        <taxon>Spirochaetota</taxon>
        <taxon>Spirochaetia</taxon>
        <taxon>Spirochaetales</taxon>
        <taxon>Treponemataceae</taxon>
        <taxon>Treponema</taxon>
    </lineage>
</organism>
<dbReference type="EMBL" id="CP054257">
    <property type="protein sequence ID" value="QTQ11718.1"/>
    <property type="molecule type" value="Genomic_DNA"/>
</dbReference>
<evidence type="ECO:0000256" key="1">
    <source>
        <dbReference type="SAM" id="MobiDB-lite"/>
    </source>
</evidence>
<evidence type="ECO:0008006" key="5">
    <source>
        <dbReference type="Google" id="ProtNLM"/>
    </source>
</evidence>
<name>A0A975EZQ4_9SPIR</name>
<sequence length="407" mass="46274">MKIFKISVFFLTALYNLHCFAADRQSGERFSETAHAVQKEFTPQIPALLSGIWEGKDRFVYFASIEDSKNSSYAAVMLKTLYGWYYDRAAEPENFSENKRDLNSVTALNAESVLAEFSDTGRAEAEFRTVSEDKNSGVWEVRLTYADRSFADVPVAVIDGKLYLNFWIRDKSVNLSEDNLFYGYWKGAGRASGITASEPFISRELTSFYIVDDSVYHIRYWQTDMEYSPLAASFSDGEKTFYVAKHIASASKIYTCVSGRSVRIRNVERSPFDVSSYTFDSSYSICALGEPYMVLRKGSSEAVSEIEMTDAYAELAVSANSRRKPDPPPLFPPSDLNWHWDDIFRLEKDNPLIKSFRERQKRFLTERWPLFLRSRTSSKTSAAENSASENSAVKTPASENPINNPIE</sequence>
<accession>A0A975EZQ4</accession>
<evidence type="ECO:0000256" key="2">
    <source>
        <dbReference type="SAM" id="SignalP"/>
    </source>
</evidence>
<evidence type="ECO:0000313" key="3">
    <source>
        <dbReference type="EMBL" id="QTQ11718.1"/>
    </source>
</evidence>
<feature type="signal peptide" evidence="2">
    <location>
        <begin position="1"/>
        <end position="21"/>
    </location>
</feature>
<dbReference type="AlphaFoldDB" id="A0A975EZQ4"/>